<keyword evidence="1" id="KW-1133">Transmembrane helix</keyword>
<dbReference type="Proteomes" id="UP000198569">
    <property type="component" value="Unassembled WGS sequence"/>
</dbReference>
<keyword evidence="1" id="KW-0472">Membrane</keyword>
<evidence type="ECO:0000313" key="2">
    <source>
        <dbReference type="EMBL" id="SDX35687.1"/>
    </source>
</evidence>
<dbReference type="EMBL" id="FNMV01000009">
    <property type="protein sequence ID" value="SDX35687.1"/>
    <property type="molecule type" value="Genomic_DNA"/>
</dbReference>
<evidence type="ECO:0000256" key="1">
    <source>
        <dbReference type="SAM" id="Phobius"/>
    </source>
</evidence>
<sequence>MKYLENNNYEVVLIGALTIGFVIALVILFYDIKSNYNERKERSQKKPFSHH</sequence>
<keyword evidence="1" id="KW-0812">Transmembrane</keyword>
<name>A0A1H3B182_9FLAO</name>
<accession>A0A1H3B182</accession>
<reference evidence="3" key="1">
    <citation type="submission" date="2016-10" db="EMBL/GenBank/DDBJ databases">
        <authorList>
            <person name="Varghese N."/>
            <person name="Submissions S."/>
        </authorList>
    </citation>
    <scope>NUCLEOTIDE SEQUENCE [LARGE SCALE GENOMIC DNA]</scope>
    <source>
        <strain evidence="3">DSM 15718</strain>
    </source>
</reference>
<proteinExistence type="predicted"/>
<dbReference type="RefSeq" id="WP_175513993.1">
    <property type="nucleotide sequence ID" value="NZ_FNMV01000009.1"/>
</dbReference>
<organism evidence="2 3">
    <name type="scientific">Flavobacterium degerlachei</name>
    <dbReference type="NCBI Taxonomy" id="229203"/>
    <lineage>
        <taxon>Bacteria</taxon>
        <taxon>Pseudomonadati</taxon>
        <taxon>Bacteroidota</taxon>
        <taxon>Flavobacteriia</taxon>
        <taxon>Flavobacteriales</taxon>
        <taxon>Flavobacteriaceae</taxon>
        <taxon>Flavobacterium</taxon>
    </lineage>
</organism>
<evidence type="ECO:0000313" key="3">
    <source>
        <dbReference type="Proteomes" id="UP000198569"/>
    </source>
</evidence>
<keyword evidence="3" id="KW-1185">Reference proteome</keyword>
<gene>
    <name evidence="2" type="ORF">SAMN05444338_109127</name>
</gene>
<protein>
    <submittedName>
        <fullName evidence="2">Uncharacterized protein</fullName>
    </submittedName>
</protein>
<dbReference type="STRING" id="229203.SAMN05444338_109127"/>
<feature type="transmembrane region" description="Helical" evidence="1">
    <location>
        <begin position="12"/>
        <end position="32"/>
    </location>
</feature>
<dbReference type="AlphaFoldDB" id="A0A1H3B182"/>